<dbReference type="GO" id="GO:0005524">
    <property type="term" value="F:ATP binding"/>
    <property type="evidence" value="ECO:0007669"/>
    <property type="project" value="UniProtKB-KW"/>
</dbReference>
<dbReference type="GO" id="GO:0004386">
    <property type="term" value="F:helicase activity"/>
    <property type="evidence" value="ECO:0007669"/>
    <property type="project" value="UniProtKB-KW"/>
</dbReference>
<dbReference type="GO" id="GO:0016787">
    <property type="term" value="F:hydrolase activity"/>
    <property type="evidence" value="ECO:0007669"/>
    <property type="project" value="UniProtKB-KW"/>
</dbReference>
<dbReference type="InterPro" id="IPR027417">
    <property type="entry name" value="P-loop_NTPase"/>
</dbReference>
<dbReference type="SUPFAM" id="SSF52540">
    <property type="entry name" value="P-loop containing nucleoside triphosphate hydrolases"/>
    <property type="match status" value="1"/>
</dbReference>
<dbReference type="PANTHER" id="PTHR47961:SF6">
    <property type="entry name" value="DNA-DIRECTED DNA POLYMERASE"/>
    <property type="match status" value="1"/>
</dbReference>
<gene>
    <name evidence="7" type="ORF">SAMN05428964_1012154</name>
</gene>
<evidence type="ECO:0000256" key="4">
    <source>
        <dbReference type="ARBA" id="ARBA00022840"/>
    </source>
</evidence>
<dbReference type="Gene3D" id="3.40.50.300">
    <property type="entry name" value="P-loop containing nucleotide triphosphate hydrolases"/>
    <property type="match status" value="2"/>
</dbReference>
<dbReference type="EMBL" id="OBMM01000001">
    <property type="protein sequence ID" value="SOB97268.1"/>
    <property type="molecule type" value="Genomic_DNA"/>
</dbReference>
<dbReference type="RefSeq" id="WP_097051402.1">
    <property type="nucleotide sequence ID" value="NZ_OBMM01000001.1"/>
</dbReference>
<keyword evidence="4" id="KW-0067">ATP-binding</keyword>
<reference evidence="7 8" key="1">
    <citation type="submission" date="2017-08" db="EMBL/GenBank/DDBJ databases">
        <authorList>
            <person name="de Groot N.N."/>
        </authorList>
    </citation>
    <scope>NUCLEOTIDE SEQUENCE [LARGE SCALE GENOMIC DNA]</scope>
    <source>
        <strain evidence="7 8">USBA 78</strain>
    </source>
</reference>
<evidence type="ECO:0000256" key="1">
    <source>
        <dbReference type="ARBA" id="ARBA00022741"/>
    </source>
</evidence>
<dbReference type="InterPro" id="IPR011545">
    <property type="entry name" value="DEAD/DEAH_box_helicase_dom"/>
</dbReference>
<dbReference type="GO" id="GO:0003676">
    <property type="term" value="F:nucleic acid binding"/>
    <property type="evidence" value="ECO:0007669"/>
    <property type="project" value="InterPro"/>
</dbReference>
<evidence type="ECO:0000256" key="2">
    <source>
        <dbReference type="ARBA" id="ARBA00022801"/>
    </source>
</evidence>
<name>A0A285RXT0_9PROT</name>
<dbReference type="Proteomes" id="UP000219068">
    <property type="component" value="Unassembled WGS sequence"/>
</dbReference>
<feature type="domain" description="Helicase ATP-binding" evidence="5">
    <location>
        <begin position="302"/>
        <end position="492"/>
    </location>
</feature>
<dbReference type="Pfam" id="PF00270">
    <property type="entry name" value="DEAD"/>
    <property type="match status" value="1"/>
</dbReference>
<dbReference type="PROSITE" id="PS51194">
    <property type="entry name" value="HELICASE_CTER"/>
    <property type="match status" value="1"/>
</dbReference>
<keyword evidence="3 7" id="KW-0347">Helicase</keyword>
<evidence type="ECO:0000259" key="5">
    <source>
        <dbReference type="PROSITE" id="PS51192"/>
    </source>
</evidence>
<sequence>MPEHDPLRLELARQVQDELARENVLSRRQARSFVRAIQTDWQNETIQWGERDSVSQFRDSERLIHVARIFSEIEGRDSLDAALCYRRAGEQLEWLARSNDEIQTDIPLGLLSAAAYQLGGLPAMASGLLRQVQYDEPGNQIYADFLSGRFGKVIAGAAAFWRSHPELRGADATALIFDRPEVVPDEEPETDAVSWYATVELIRCLGLIADTLQRGDMERLEIALKKMNVLERFALQAFPFPVSLFLKLLHETVQHYKDGSIYNATRQLGEINTDYESQLRKFADSQFRRGCGILWASQKRGLEKLINESSFALCTPTGSGKTLVANLALVKELLLHETAGFAPLALYLVPSRALAGEVEAKLTSELGNEFIITGLYGGSDWGITDYWIEADRPTVLIATVEKADALMRYLGPLLIARLKLLIIDEAHQVVSEISWRELHSIAEHRNRAIRMEGLISRILSLAPDTARVALTAVAGGAAQPVASWVEGRMDAQPVGINYRSTRQVIGVLETRPNQSSMLRLEYLNGERLELQDRGQPVYLNLGYPPMPQPRAPIRNSLNHYNQLNILWTAFHLVAGGKRILISLPQKPEQTMRWFSEAVMFEEWQEVASFTAPADGFDKSRFDEACEACRDYCGEDSFELTLLQNGIATNHGQMPQRLRRLMTDLIERRICPIVVATATLTEGVNLPFDVIVLPTVTRDVFNYETGKSEPEILSNAEFRNLAGRAGRPGAATGMEGMLLVGLPTAPSTTANSVLDTQRRQVAAGRSEYDQMMEKLVEQDGGAISAPLELLINAIRALAERHLELSDDNAFLEWLEKTAPSEISGEVGLGATDVKARIADSVDELDGFLLSIFAELKDAEVEEYSVAKLEGFLSSIWRRTFSAVTAHREEFLERAFITRGKGAIATIYPDADERKRLYRYGYTPSIGRRFEFVQNNILDTISGAEDYGSLPNEKRLALFVSLGHLVKDDGGYGFKIGQSQQAQNLLDNWEGVLAWWMNAEEAPRPEPKDLRAWQRFTSENLEFRLGVAIGAAIAQAWTDGADNPYEVPSLAEWKEITDLPWIGFWAKELLRWGTLDPFVAFALSQGLVRSRSEAAEKRGEFHQWLEQKVEAPQPEDRIDPQRFLAWQRELPREDRGEVAFIPVDATLAGTDGKNGEYYVVPIVNDEGIIWIDASGYELARSVEHPGWLSAFPYLDHFKLTVDADRITVSLQR</sequence>
<dbReference type="InterPro" id="IPR001650">
    <property type="entry name" value="Helicase_C-like"/>
</dbReference>
<evidence type="ECO:0000313" key="7">
    <source>
        <dbReference type="EMBL" id="SOB97268.1"/>
    </source>
</evidence>
<keyword evidence="2" id="KW-0378">Hydrolase</keyword>
<feature type="domain" description="Helicase C-terminal" evidence="6">
    <location>
        <begin position="575"/>
        <end position="775"/>
    </location>
</feature>
<dbReference type="SMART" id="SM00487">
    <property type="entry name" value="DEXDc"/>
    <property type="match status" value="1"/>
</dbReference>
<dbReference type="AlphaFoldDB" id="A0A285RXT0"/>
<dbReference type="InterPro" id="IPR050474">
    <property type="entry name" value="Hel308_SKI2-like"/>
</dbReference>
<dbReference type="InterPro" id="IPR014001">
    <property type="entry name" value="Helicase_ATP-bd"/>
</dbReference>
<evidence type="ECO:0000256" key="3">
    <source>
        <dbReference type="ARBA" id="ARBA00022806"/>
    </source>
</evidence>
<dbReference type="PROSITE" id="PS51192">
    <property type="entry name" value="HELICASE_ATP_BIND_1"/>
    <property type="match status" value="1"/>
</dbReference>
<accession>A0A285RXT0</accession>
<evidence type="ECO:0000313" key="8">
    <source>
        <dbReference type="Proteomes" id="UP000219068"/>
    </source>
</evidence>
<protein>
    <submittedName>
        <fullName evidence="7">DEAD/DEAH box helicase</fullName>
    </submittedName>
</protein>
<dbReference type="SMART" id="SM00490">
    <property type="entry name" value="HELICc"/>
    <property type="match status" value="1"/>
</dbReference>
<keyword evidence="1" id="KW-0547">Nucleotide-binding</keyword>
<organism evidence="7 8">
    <name type="scientific">Thalassospira xiamenensis</name>
    <dbReference type="NCBI Taxonomy" id="220697"/>
    <lineage>
        <taxon>Bacteria</taxon>
        <taxon>Pseudomonadati</taxon>
        <taxon>Pseudomonadota</taxon>
        <taxon>Alphaproteobacteria</taxon>
        <taxon>Rhodospirillales</taxon>
        <taxon>Thalassospiraceae</taxon>
        <taxon>Thalassospira</taxon>
    </lineage>
</organism>
<dbReference type="PANTHER" id="PTHR47961">
    <property type="entry name" value="DNA POLYMERASE THETA, PUTATIVE (AFU_ORTHOLOGUE AFUA_1G05260)-RELATED"/>
    <property type="match status" value="1"/>
</dbReference>
<proteinExistence type="predicted"/>
<evidence type="ECO:0000259" key="6">
    <source>
        <dbReference type="PROSITE" id="PS51194"/>
    </source>
</evidence>